<dbReference type="InterPro" id="IPR003661">
    <property type="entry name" value="HisK_dim/P_dom"/>
</dbReference>
<dbReference type="Pfam" id="PF02518">
    <property type="entry name" value="HATPase_c"/>
    <property type="match status" value="1"/>
</dbReference>
<evidence type="ECO:0000256" key="3">
    <source>
        <dbReference type="ARBA" id="ARBA00022553"/>
    </source>
</evidence>
<dbReference type="Pfam" id="PF05226">
    <property type="entry name" value="CHASE2"/>
    <property type="match status" value="1"/>
</dbReference>
<keyword evidence="6" id="KW-0418">Kinase</keyword>
<feature type="domain" description="Histidine kinase" evidence="5">
    <location>
        <begin position="538"/>
        <end position="751"/>
    </location>
</feature>
<dbReference type="CDD" id="cd00075">
    <property type="entry name" value="HATPase"/>
    <property type="match status" value="1"/>
</dbReference>
<dbReference type="GO" id="GO:0000155">
    <property type="term" value="F:phosphorelay sensor kinase activity"/>
    <property type="evidence" value="ECO:0007669"/>
    <property type="project" value="InterPro"/>
</dbReference>
<evidence type="ECO:0000313" key="7">
    <source>
        <dbReference type="Proteomes" id="UP000199073"/>
    </source>
</evidence>
<keyword evidence="6" id="KW-0808">Transferase</keyword>
<dbReference type="InterPro" id="IPR004358">
    <property type="entry name" value="Sig_transdc_His_kin-like_C"/>
</dbReference>
<protein>
    <recommendedName>
        <fullName evidence="2">histidine kinase</fullName>
        <ecNumber evidence="2">2.7.13.3</ecNumber>
    </recommendedName>
</protein>
<evidence type="ECO:0000259" key="5">
    <source>
        <dbReference type="PROSITE" id="PS50109"/>
    </source>
</evidence>
<dbReference type="Gene3D" id="3.30.565.10">
    <property type="entry name" value="Histidine kinase-like ATPase, C-terminal domain"/>
    <property type="match status" value="1"/>
</dbReference>
<keyword evidence="3" id="KW-0597">Phosphoprotein</keyword>
<dbReference type="AlphaFoldDB" id="A0A1H0JD05"/>
<evidence type="ECO:0000256" key="1">
    <source>
        <dbReference type="ARBA" id="ARBA00000085"/>
    </source>
</evidence>
<dbReference type="InterPro" id="IPR017181">
    <property type="entry name" value="Sig_transdc_His_kin_CHASE2"/>
</dbReference>
<sequence>MQPFVNLTIIAILCAVLIQTELFARLSNIAMDFLFRVRGERETSQSIVIVGVDDYSLKKLVTWPFPRRYHAELLQQLSMAKSVGYDLIFDHKKPSDTFFASTIGYGPPVTFAVGMDYRGRLLYPAESFEGKVGLGHIETLLGDDGIVREVELFKSHVAAFSLEMADQVDKIRFLSSNDKDKRKRVINFYGPEFTFLYVSYVDVLQGKYPPEFFKDRYVLIGLKALSQGDKHNVPFRQEHGMPGVEIQATILNNIVDNSFIRKNIDISIFTGAVLLLAGLWLWPRQREMQNMLCVSLASFFVLTGSVVAFSNNVFVDPLIPLLAVTFCYFLHLVEQWLGVTGGMIREIHVLDNQLRVGLETVRQTIPPLVIQDREGSLNDQRRGILTQYIDNLHAGIRALAVQHTFINHLMSRETPPLLLYERITGEIVLANDAVNRLWRGVDGVSESLPGLEDFINFLEAKRVRNGIDDQRKPVNGIAKIENCVSDILVYSNGTPMYYRVVLHLVDNPMLNLDGVLASFTDVTEIRRLEKIKGEVMNIVSHELRLPLTSILGFSEMLTDSLAGKEKDYAEQITRQAKRLAELIDSFLDLSRIESGKEVMKFYPFDFQAVIYDAGSVVYDAALEKDIELKFNLPLRLTPLKGDAAMLTQAVVNLLDNSVKFGPVGSVVRVELQEREKEMCLTITDSGPGVADEDKSRIFQTFIRGRDISEATGFGLGLSLVKKVVEGHGGTVSVTDARGGGAVFTLNIPKLNKN</sequence>
<keyword evidence="7" id="KW-1185">Reference proteome</keyword>
<dbReference type="PROSITE" id="PS50109">
    <property type="entry name" value="HIS_KIN"/>
    <property type="match status" value="1"/>
</dbReference>
<keyword evidence="4" id="KW-1133">Transmembrane helix</keyword>
<dbReference type="PRINTS" id="PR00344">
    <property type="entry name" value="BCTRLSENSOR"/>
</dbReference>
<dbReference type="InterPro" id="IPR007890">
    <property type="entry name" value="CHASE2"/>
</dbReference>
<evidence type="ECO:0000313" key="6">
    <source>
        <dbReference type="EMBL" id="SDO41241.1"/>
    </source>
</evidence>
<feature type="transmembrane region" description="Helical" evidence="4">
    <location>
        <begin position="290"/>
        <end position="311"/>
    </location>
</feature>
<dbReference type="PIRSF" id="PIRSF037347">
    <property type="entry name" value="STHK_CHASE2_PAS_prd"/>
    <property type="match status" value="1"/>
</dbReference>
<proteinExistence type="predicted"/>
<dbReference type="PANTHER" id="PTHR43547:SF2">
    <property type="entry name" value="HYBRID SIGNAL TRANSDUCTION HISTIDINE KINASE C"/>
    <property type="match status" value="1"/>
</dbReference>
<dbReference type="InterPro" id="IPR036890">
    <property type="entry name" value="HATPase_C_sf"/>
</dbReference>
<keyword evidence="4" id="KW-0812">Transmembrane</keyword>
<reference evidence="6 7" key="1">
    <citation type="submission" date="2016-10" db="EMBL/GenBank/DDBJ databases">
        <authorList>
            <person name="de Groot N.N."/>
        </authorList>
    </citation>
    <scope>NUCLEOTIDE SEQUENCE [LARGE SCALE GENOMIC DNA]</scope>
    <source>
        <strain evidence="6 7">DSM 12130</strain>
    </source>
</reference>
<dbReference type="PANTHER" id="PTHR43547">
    <property type="entry name" value="TWO-COMPONENT HISTIDINE KINASE"/>
    <property type="match status" value="1"/>
</dbReference>
<evidence type="ECO:0000256" key="2">
    <source>
        <dbReference type="ARBA" id="ARBA00012438"/>
    </source>
</evidence>
<dbReference type="SUPFAM" id="SSF47384">
    <property type="entry name" value="Homodimeric domain of signal transducing histidine kinase"/>
    <property type="match status" value="1"/>
</dbReference>
<dbReference type="SMART" id="SM00388">
    <property type="entry name" value="HisKA"/>
    <property type="match status" value="1"/>
</dbReference>
<dbReference type="Gene3D" id="1.10.287.130">
    <property type="match status" value="1"/>
</dbReference>
<evidence type="ECO:0000256" key="4">
    <source>
        <dbReference type="SAM" id="Phobius"/>
    </source>
</evidence>
<dbReference type="EC" id="2.7.13.3" evidence="2"/>
<comment type="catalytic activity">
    <reaction evidence="1">
        <text>ATP + protein L-histidine = ADP + protein N-phospho-L-histidine.</text>
        <dbReference type="EC" id="2.7.13.3"/>
    </reaction>
</comment>
<gene>
    <name evidence="6" type="ORF">SAMN05660330_00228</name>
</gene>
<dbReference type="SUPFAM" id="SSF55874">
    <property type="entry name" value="ATPase domain of HSP90 chaperone/DNA topoisomerase II/histidine kinase"/>
    <property type="match status" value="1"/>
</dbReference>
<dbReference type="SMART" id="SM00387">
    <property type="entry name" value="HATPase_c"/>
    <property type="match status" value="1"/>
</dbReference>
<dbReference type="EMBL" id="FNJI01000001">
    <property type="protein sequence ID" value="SDO41241.1"/>
    <property type="molecule type" value="Genomic_DNA"/>
</dbReference>
<dbReference type="Pfam" id="PF00512">
    <property type="entry name" value="HisKA"/>
    <property type="match status" value="1"/>
</dbReference>
<dbReference type="STRING" id="91360.SAMN05660330_00228"/>
<dbReference type="SMART" id="SM01080">
    <property type="entry name" value="CHASE2"/>
    <property type="match status" value="1"/>
</dbReference>
<dbReference type="InterPro" id="IPR003594">
    <property type="entry name" value="HATPase_dom"/>
</dbReference>
<dbReference type="InterPro" id="IPR036097">
    <property type="entry name" value="HisK_dim/P_sf"/>
</dbReference>
<dbReference type="CDD" id="cd00082">
    <property type="entry name" value="HisKA"/>
    <property type="match status" value="1"/>
</dbReference>
<dbReference type="InterPro" id="IPR005467">
    <property type="entry name" value="His_kinase_dom"/>
</dbReference>
<accession>A0A1H0JD05</accession>
<organism evidence="6 7">
    <name type="scientific">Desulforhopalus singaporensis</name>
    <dbReference type="NCBI Taxonomy" id="91360"/>
    <lineage>
        <taxon>Bacteria</taxon>
        <taxon>Pseudomonadati</taxon>
        <taxon>Thermodesulfobacteriota</taxon>
        <taxon>Desulfobulbia</taxon>
        <taxon>Desulfobulbales</taxon>
        <taxon>Desulfocapsaceae</taxon>
        <taxon>Desulforhopalus</taxon>
    </lineage>
</organism>
<feature type="transmembrane region" description="Helical" evidence="4">
    <location>
        <begin position="266"/>
        <end position="283"/>
    </location>
</feature>
<dbReference type="Proteomes" id="UP000199073">
    <property type="component" value="Unassembled WGS sequence"/>
</dbReference>
<keyword evidence="4" id="KW-0472">Membrane</keyword>
<name>A0A1H0JD05_9BACT</name>